<feature type="region of interest" description="Disordered" evidence="1">
    <location>
        <begin position="241"/>
        <end position="271"/>
    </location>
</feature>
<dbReference type="Pfam" id="PF16033">
    <property type="entry name" value="DUF4789"/>
    <property type="match status" value="1"/>
</dbReference>
<comment type="caution">
    <text evidence="4">The sequence shown here is derived from an EMBL/GenBank/DDBJ whole genome shotgun (WGS) entry which is preliminary data.</text>
</comment>
<protein>
    <recommendedName>
        <fullName evidence="3">DUF4789 domain-containing protein</fullName>
    </recommendedName>
</protein>
<organism evidence="4 5">
    <name type="scientific">Daphnia galeata</name>
    <dbReference type="NCBI Taxonomy" id="27404"/>
    <lineage>
        <taxon>Eukaryota</taxon>
        <taxon>Metazoa</taxon>
        <taxon>Ecdysozoa</taxon>
        <taxon>Arthropoda</taxon>
        <taxon>Crustacea</taxon>
        <taxon>Branchiopoda</taxon>
        <taxon>Diplostraca</taxon>
        <taxon>Cladocera</taxon>
        <taxon>Anomopoda</taxon>
        <taxon>Daphniidae</taxon>
        <taxon>Daphnia</taxon>
    </lineage>
</organism>
<keyword evidence="5" id="KW-1185">Reference proteome</keyword>
<feature type="region of interest" description="Disordered" evidence="1">
    <location>
        <begin position="191"/>
        <end position="212"/>
    </location>
</feature>
<dbReference type="PANTHER" id="PTHR21177">
    <property type="entry name" value="IP06524P-RELATED"/>
    <property type="match status" value="1"/>
</dbReference>
<dbReference type="Proteomes" id="UP000789390">
    <property type="component" value="Unassembled WGS sequence"/>
</dbReference>
<feature type="signal peptide" evidence="2">
    <location>
        <begin position="1"/>
        <end position="18"/>
    </location>
</feature>
<keyword evidence="2" id="KW-0732">Signal</keyword>
<feature type="domain" description="DUF4789" evidence="3">
    <location>
        <begin position="112"/>
        <end position="172"/>
    </location>
</feature>
<reference evidence="4" key="1">
    <citation type="submission" date="2021-11" db="EMBL/GenBank/DDBJ databases">
        <authorList>
            <person name="Schell T."/>
        </authorList>
    </citation>
    <scope>NUCLEOTIDE SEQUENCE</scope>
    <source>
        <strain evidence="4">M5</strain>
    </source>
</reference>
<sequence>MDGIFVVSLAVWLLSVMAMFPLAIENPTPVYDQEFLAKGSIPDDGCDSNSVKFDSDGQCYPLMGREPCTDPRQWVTIDPKTFKGRCTPRLCGRDRVFVARTGLCHDIYDKSECTGGRRLYYSPYGDPVCGCPIGSYPYPNPRDDCVPLFTQGPCPNGQVLTMMKELQCVDISDPLSSYYSSEEEKQLIDSGYNGIQHENQVKSDEDKKKKKTRYYRQYSGTAIQHPNNPACRPGTGKGKCHSPFVPIQQTPPKKPAVKPAVKPGKPATKCGGKQVFSSFHNSCQNPAG</sequence>
<evidence type="ECO:0000313" key="5">
    <source>
        <dbReference type="Proteomes" id="UP000789390"/>
    </source>
</evidence>
<name>A0A8J2RVT3_9CRUS</name>
<evidence type="ECO:0000256" key="1">
    <source>
        <dbReference type="SAM" id="MobiDB-lite"/>
    </source>
</evidence>
<dbReference type="PANTHER" id="PTHR21177:SF7">
    <property type="entry name" value="GH11627P"/>
    <property type="match status" value="1"/>
</dbReference>
<evidence type="ECO:0000259" key="3">
    <source>
        <dbReference type="Pfam" id="PF16033"/>
    </source>
</evidence>
<proteinExistence type="predicted"/>
<evidence type="ECO:0000256" key="2">
    <source>
        <dbReference type="SAM" id="SignalP"/>
    </source>
</evidence>
<evidence type="ECO:0000313" key="4">
    <source>
        <dbReference type="EMBL" id="CAH0105794.1"/>
    </source>
</evidence>
<feature type="chain" id="PRO_5035162037" description="DUF4789 domain-containing protein" evidence="2">
    <location>
        <begin position="19"/>
        <end position="288"/>
    </location>
</feature>
<accession>A0A8J2RVT3</accession>
<dbReference type="OrthoDB" id="6328618at2759"/>
<dbReference type="EMBL" id="CAKKLH010000201">
    <property type="protein sequence ID" value="CAH0105794.1"/>
    <property type="molecule type" value="Genomic_DNA"/>
</dbReference>
<gene>
    <name evidence="4" type="ORF">DGAL_LOCUS8865</name>
</gene>
<dbReference type="InterPro" id="IPR031993">
    <property type="entry name" value="DUF4789"/>
</dbReference>
<feature type="compositionally biased region" description="Low complexity" evidence="1">
    <location>
        <begin position="257"/>
        <end position="269"/>
    </location>
</feature>
<dbReference type="AlphaFoldDB" id="A0A8J2RVT3"/>